<evidence type="ECO:0000259" key="1">
    <source>
        <dbReference type="PROSITE" id="PS51034"/>
    </source>
</evidence>
<dbReference type="InterPro" id="IPR001507">
    <property type="entry name" value="ZP_dom"/>
</dbReference>
<dbReference type="PROSITE" id="PS51034">
    <property type="entry name" value="ZP_2"/>
    <property type="match status" value="1"/>
</dbReference>
<reference evidence="2" key="1">
    <citation type="journal article" date="2010" name="Science">
        <title>Plasticity of animal genome architecture unmasked by rapid evolution of a pelagic tunicate.</title>
        <authorList>
            <person name="Denoeud F."/>
            <person name="Henriet S."/>
            <person name="Mungpakdee S."/>
            <person name="Aury J.M."/>
            <person name="Da Silva C."/>
            <person name="Brinkmann H."/>
            <person name="Mikhaleva J."/>
            <person name="Olsen L.C."/>
            <person name="Jubin C."/>
            <person name="Canestro C."/>
            <person name="Bouquet J.M."/>
            <person name="Danks G."/>
            <person name="Poulain J."/>
            <person name="Campsteijn C."/>
            <person name="Adamski M."/>
            <person name="Cross I."/>
            <person name="Yadetie F."/>
            <person name="Muffato M."/>
            <person name="Louis A."/>
            <person name="Butcher S."/>
            <person name="Tsagkogeorga G."/>
            <person name="Konrad A."/>
            <person name="Singh S."/>
            <person name="Jensen M.F."/>
            <person name="Cong E.H."/>
            <person name="Eikeseth-Otteraa H."/>
            <person name="Noel B."/>
            <person name="Anthouard V."/>
            <person name="Porcel B.M."/>
            <person name="Kachouri-Lafond R."/>
            <person name="Nishino A."/>
            <person name="Ugolini M."/>
            <person name="Chourrout P."/>
            <person name="Nishida H."/>
            <person name="Aasland R."/>
            <person name="Huzurbazar S."/>
            <person name="Westhof E."/>
            <person name="Delsuc F."/>
            <person name="Lehrach H."/>
            <person name="Reinhardt R."/>
            <person name="Weissenbach J."/>
            <person name="Roy S.W."/>
            <person name="Artiguenave F."/>
            <person name="Postlethwait J.H."/>
            <person name="Manak J.R."/>
            <person name="Thompson E.M."/>
            <person name="Jaillon O."/>
            <person name="Du Pasquier L."/>
            <person name="Boudinot P."/>
            <person name="Liberles D.A."/>
            <person name="Volff J.N."/>
            <person name="Philippe H."/>
            <person name="Lenhard B."/>
            <person name="Roest Crollius H."/>
            <person name="Wincker P."/>
            <person name="Chourrout D."/>
        </authorList>
    </citation>
    <scope>NUCLEOTIDE SEQUENCE [LARGE SCALE GENOMIC DNA]</scope>
</reference>
<proteinExistence type="predicted"/>
<accession>E4YUX5</accession>
<dbReference type="AlphaFoldDB" id="E4YUX5"/>
<feature type="domain" description="ZP" evidence="1">
    <location>
        <begin position="1"/>
        <end position="58"/>
    </location>
</feature>
<gene>
    <name evidence="2" type="ORF">GSOID_T00019818001</name>
</gene>
<dbReference type="EMBL" id="FN655481">
    <property type="protein sequence ID" value="CBY39264.1"/>
    <property type="molecule type" value="Genomic_DNA"/>
</dbReference>
<protein>
    <recommendedName>
        <fullName evidence="1">ZP domain-containing protein</fullName>
    </recommendedName>
</protein>
<dbReference type="Proteomes" id="UP000011014">
    <property type="component" value="Unassembled WGS sequence"/>
</dbReference>
<sequence length="72" mass="7812">MNVLSAAATDEFNFSFSAFQYSSTSNENFSIKCSYQICIVDESGDPTLPNCFDNVDAEKSDAEADSALFTCS</sequence>
<organism evidence="2">
    <name type="scientific">Oikopleura dioica</name>
    <name type="common">Tunicate</name>
    <dbReference type="NCBI Taxonomy" id="34765"/>
    <lineage>
        <taxon>Eukaryota</taxon>
        <taxon>Metazoa</taxon>
        <taxon>Chordata</taxon>
        <taxon>Tunicata</taxon>
        <taxon>Appendicularia</taxon>
        <taxon>Copelata</taxon>
        <taxon>Oikopleuridae</taxon>
        <taxon>Oikopleura</taxon>
    </lineage>
</organism>
<name>E4YUX5_OIKDI</name>
<evidence type="ECO:0000313" key="2">
    <source>
        <dbReference type="EMBL" id="CBY39264.1"/>
    </source>
</evidence>